<name>A0ABD3M0C8_9STRA</name>
<gene>
    <name evidence="2" type="ORF">ACHAWU_004600</name>
</gene>
<evidence type="ECO:0008006" key="4">
    <source>
        <dbReference type="Google" id="ProtNLM"/>
    </source>
</evidence>
<protein>
    <recommendedName>
        <fullName evidence="4">Signal recognition particle receptor subunit beta</fullName>
    </recommendedName>
</protein>
<reference evidence="2 3" key="1">
    <citation type="submission" date="2024-10" db="EMBL/GenBank/DDBJ databases">
        <title>Updated reference genomes for cyclostephanoid diatoms.</title>
        <authorList>
            <person name="Roberts W.R."/>
            <person name="Alverson A.J."/>
        </authorList>
    </citation>
    <scope>NUCLEOTIDE SEQUENCE [LARGE SCALE GENOMIC DNA]</scope>
    <source>
        <strain evidence="2 3">AJA232-27</strain>
    </source>
</reference>
<dbReference type="EMBL" id="JALLBG020000272">
    <property type="protein sequence ID" value="KAL3757168.1"/>
    <property type="molecule type" value="Genomic_DNA"/>
</dbReference>
<comment type="caution">
    <text evidence="2">The sequence shown here is derived from an EMBL/GenBank/DDBJ whole genome shotgun (WGS) entry which is preliminary data.</text>
</comment>
<dbReference type="Proteomes" id="UP001530293">
    <property type="component" value="Unassembled WGS sequence"/>
</dbReference>
<proteinExistence type="predicted"/>
<keyword evidence="3" id="KW-1185">Reference proteome</keyword>
<dbReference type="AlphaFoldDB" id="A0ABD3M0C8"/>
<evidence type="ECO:0000313" key="3">
    <source>
        <dbReference type="Proteomes" id="UP001530293"/>
    </source>
</evidence>
<organism evidence="2 3">
    <name type="scientific">Discostella pseudostelligera</name>
    <dbReference type="NCBI Taxonomy" id="259834"/>
    <lineage>
        <taxon>Eukaryota</taxon>
        <taxon>Sar</taxon>
        <taxon>Stramenopiles</taxon>
        <taxon>Ochrophyta</taxon>
        <taxon>Bacillariophyta</taxon>
        <taxon>Coscinodiscophyceae</taxon>
        <taxon>Thalassiosirophycidae</taxon>
        <taxon>Stephanodiscales</taxon>
        <taxon>Stephanodiscaceae</taxon>
        <taxon>Discostella</taxon>
    </lineage>
</organism>
<evidence type="ECO:0000313" key="2">
    <source>
        <dbReference type="EMBL" id="KAL3757168.1"/>
    </source>
</evidence>
<feature type="region of interest" description="Disordered" evidence="1">
    <location>
        <begin position="15"/>
        <end position="36"/>
    </location>
</feature>
<sequence length="62" mass="6736">MDGASMDNIHRAAMKMRLSDSPVKTTSNTSNPKGTLYVTVGPQCAGKTTILKHIFGKSFHKK</sequence>
<accession>A0ABD3M0C8</accession>
<evidence type="ECO:0000256" key="1">
    <source>
        <dbReference type="SAM" id="MobiDB-lite"/>
    </source>
</evidence>
<feature type="compositionally biased region" description="Polar residues" evidence="1">
    <location>
        <begin position="22"/>
        <end position="33"/>
    </location>
</feature>